<accession>A0A3P7MHX8</accession>
<evidence type="ECO:0000313" key="6">
    <source>
        <dbReference type="EMBL" id="VDN23213.1"/>
    </source>
</evidence>
<feature type="domain" description="Cytosol aminopeptidase" evidence="5">
    <location>
        <begin position="102"/>
        <end position="322"/>
    </location>
</feature>
<dbReference type="PANTHER" id="PTHR11963:SF48">
    <property type="entry name" value="DIPEPTIDASE B, ISOFORM A"/>
    <property type="match status" value="1"/>
</dbReference>
<sequence>MKDSRDIYKAAHSALERCYKLGLKNILLVVGPFKTALSDFNWARGIYPKLTAAMGALHALYVPLQVREETTLQRKFEKLGLYDYEKKLVDAIVGLAKGEAVYRDIGDSDPERMAAPKIQEYLETKKEDWRKAGITMTIEQVDPKKHPLAYAVTRCANDYEPHKGRIVYLTYKPEGPINETILLVGKGITIDTGGADLKVDGIMLGMHNDKMGGSMVAGFFETLSHLKPKGMMVHGYMAFVRNSIGKNAYLADEILITRGGKRVRVGDTDAEGRLDMSDMLYEAREQALKSINPRIFTIATLTGAASRSFGPFTVRMLHNRQILHST</sequence>
<keyword evidence="7" id="KW-1185">Reference proteome</keyword>
<dbReference type="Proteomes" id="UP000281553">
    <property type="component" value="Unassembled WGS sequence"/>
</dbReference>
<dbReference type="GO" id="GO:0030145">
    <property type="term" value="F:manganese ion binding"/>
    <property type="evidence" value="ECO:0007669"/>
    <property type="project" value="InterPro"/>
</dbReference>
<dbReference type="InterPro" id="IPR011356">
    <property type="entry name" value="Leucine_aapep/pepB"/>
</dbReference>
<dbReference type="PANTHER" id="PTHR11963">
    <property type="entry name" value="LEUCINE AMINOPEPTIDASE-RELATED"/>
    <property type="match status" value="1"/>
</dbReference>
<dbReference type="InterPro" id="IPR000819">
    <property type="entry name" value="Peptidase_M17_C"/>
</dbReference>
<evidence type="ECO:0000256" key="1">
    <source>
        <dbReference type="ARBA" id="ARBA00009528"/>
    </source>
</evidence>
<protein>
    <recommendedName>
        <fullName evidence="5">Cytosol aminopeptidase domain-containing protein</fullName>
    </recommendedName>
</protein>
<dbReference type="Gene3D" id="3.40.630.10">
    <property type="entry name" value="Zn peptidases"/>
    <property type="match status" value="1"/>
</dbReference>
<evidence type="ECO:0000313" key="7">
    <source>
        <dbReference type="Proteomes" id="UP000281553"/>
    </source>
</evidence>
<proteinExistence type="inferred from homology"/>
<reference evidence="6 7" key="1">
    <citation type="submission" date="2018-11" db="EMBL/GenBank/DDBJ databases">
        <authorList>
            <consortium name="Pathogen Informatics"/>
        </authorList>
    </citation>
    <scope>NUCLEOTIDE SEQUENCE [LARGE SCALE GENOMIC DNA]</scope>
</reference>
<evidence type="ECO:0000256" key="3">
    <source>
        <dbReference type="ARBA" id="ARBA00022670"/>
    </source>
</evidence>
<keyword evidence="4" id="KW-0378">Hydrolase</keyword>
<dbReference type="PRINTS" id="PR00481">
    <property type="entry name" value="LAMNOPPTDASE"/>
</dbReference>
<evidence type="ECO:0000259" key="5">
    <source>
        <dbReference type="Pfam" id="PF00883"/>
    </source>
</evidence>
<name>A0A3P7MHX8_DIBLA</name>
<dbReference type="EMBL" id="UYRU01073257">
    <property type="protein sequence ID" value="VDN23213.1"/>
    <property type="molecule type" value="Genomic_DNA"/>
</dbReference>
<dbReference type="GO" id="GO:0005737">
    <property type="term" value="C:cytoplasm"/>
    <property type="evidence" value="ECO:0007669"/>
    <property type="project" value="InterPro"/>
</dbReference>
<comment type="similarity">
    <text evidence="1">Belongs to the peptidase M17 family.</text>
</comment>
<evidence type="ECO:0000256" key="2">
    <source>
        <dbReference type="ARBA" id="ARBA00022438"/>
    </source>
</evidence>
<dbReference type="AlphaFoldDB" id="A0A3P7MHX8"/>
<dbReference type="SUPFAM" id="SSF53187">
    <property type="entry name" value="Zn-dependent exopeptidases"/>
    <property type="match status" value="1"/>
</dbReference>
<dbReference type="GO" id="GO:0006508">
    <property type="term" value="P:proteolysis"/>
    <property type="evidence" value="ECO:0007669"/>
    <property type="project" value="UniProtKB-KW"/>
</dbReference>
<organism evidence="6 7">
    <name type="scientific">Dibothriocephalus latus</name>
    <name type="common">Fish tapeworm</name>
    <name type="synonym">Diphyllobothrium latum</name>
    <dbReference type="NCBI Taxonomy" id="60516"/>
    <lineage>
        <taxon>Eukaryota</taxon>
        <taxon>Metazoa</taxon>
        <taxon>Spiralia</taxon>
        <taxon>Lophotrochozoa</taxon>
        <taxon>Platyhelminthes</taxon>
        <taxon>Cestoda</taxon>
        <taxon>Eucestoda</taxon>
        <taxon>Diphyllobothriidea</taxon>
        <taxon>Diphyllobothriidae</taxon>
        <taxon>Dibothriocephalus</taxon>
    </lineage>
</organism>
<dbReference type="OrthoDB" id="10041421at2759"/>
<evidence type="ECO:0000256" key="4">
    <source>
        <dbReference type="ARBA" id="ARBA00022801"/>
    </source>
</evidence>
<dbReference type="GO" id="GO:0070006">
    <property type="term" value="F:metalloaminopeptidase activity"/>
    <property type="evidence" value="ECO:0007669"/>
    <property type="project" value="InterPro"/>
</dbReference>
<keyword evidence="2" id="KW-0031">Aminopeptidase</keyword>
<gene>
    <name evidence="6" type="ORF">DILT_LOCUS14214</name>
</gene>
<dbReference type="Pfam" id="PF00883">
    <property type="entry name" value="Peptidase_M17"/>
    <property type="match status" value="1"/>
</dbReference>
<keyword evidence="3" id="KW-0645">Protease</keyword>